<feature type="region of interest" description="Disordered" evidence="1">
    <location>
        <begin position="495"/>
        <end position="517"/>
    </location>
</feature>
<feature type="compositionally biased region" description="Pro residues" evidence="1">
    <location>
        <begin position="78"/>
        <end position="93"/>
    </location>
</feature>
<accession>A0ABR1FNA9</accession>
<feature type="compositionally biased region" description="Basic residues" evidence="1">
    <location>
        <begin position="173"/>
        <end position="186"/>
    </location>
</feature>
<dbReference type="EMBL" id="JBBJCI010000349">
    <property type="protein sequence ID" value="KAK7234035.1"/>
    <property type="molecule type" value="Genomic_DNA"/>
</dbReference>
<dbReference type="Proteomes" id="UP001363151">
    <property type="component" value="Unassembled WGS sequence"/>
</dbReference>
<gene>
    <name evidence="2" type="ORF">SO694_00147013</name>
</gene>
<evidence type="ECO:0008006" key="4">
    <source>
        <dbReference type="Google" id="ProtNLM"/>
    </source>
</evidence>
<reference evidence="2 3" key="1">
    <citation type="submission" date="2024-03" db="EMBL/GenBank/DDBJ databases">
        <title>Aureococcus anophagefferens CCMP1851 and Kratosvirus quantuckense: Draft genome of a second virus-susceptible host strain in the model system.</title>
        <authorList>
            <person name="Chase E."/>
            <person name="Truchon A.R."/>
            <person name="Schepens W."/>
            <person name="Wilhelm S.W."/>
        </authorList>
    </citation>
    <scope>NUCLEOTIDE SEQUENCE [LARGE SCALE GENOMIC DNA]</scope>
    <source>
        <strain evidence="2 3">CCMP1851</strain>
    </source>
</reference>
<feature type="compositionally biased region" description="Low complexity" evidence="1">
    <location>
        <begin position="115"/>
        <end position="125"/>
    </location>
</feature>
<feature type="compositionally biased region" description="Low complexity" evidence="1">
    <location>
        <begin position="132"/>
        <end position="150"/>
    </location>
</feature>
<proteinExistence type="predicted"/>
<organism evidence="2 3">
    <name type="scientific">Aureococcus anophagefferens</name>
    <name type="common">Harmful bloom alga</name>
    <dbReference type="NCBI Taxonomy" id="44056"/>
    <lineage>
        <taxon>Eukaryota</taxon>
        <taxon>Sar</taxon>
        <taxon>Stramenopiles</taxon>
        <taxon>Ochrophyta</taxon>
        <taxon>Pelagophyceae</taxon>
        <taxon>Pelagomonadales</taxon>
        <taxon>Pelagomonadaceae</taxon>
        <taxon>Aureococcus</taxon>
    </lineage>
</organism>
<sequence>MVALGRWRSPPTAALPSGAGGGGADGRCSSPTRPCSPAPSPAAAGARRSRCRRGASRTTGPRSTCSADGAACGGPAEPLLPPPDAAGDPPPSPGARRGHCAVALDDETAWLSAAAAPTALTSTTPGSRRRWAPGAGAGAPAAPRAPAGDADGPRWRRAEAPGGGPRPPPRAAAPRRLRRPRRRLRRHERDGLRRVALALPRRAGTWTEPIVVGPPPRARFGHALLPLPSDDGAAARRRALSAPLPRTLPRFGGCDESVVAAHGAGGRGGMAAPGPFERALGAGAEDLAALYDGRSAAQATLRPCAAAPPAPAGAADAARLARAAPPPRDLPAARYGAAVAAIGHRVFVHGGWGLGPRGPVAVDELRVLDLEGAAQREEREEIEFHERLEHERSRRDASDAREARMVAYVAKIALADWAAREAVERVWMGREHVASLVPPLTRAPDVTLASASATTLWLRWRAVPFDAKRQLCDATFVLSMKGGFRAFARGDRVDVEYEPKRPGGGGGADSPSRDDASLASTATLDTWDGARPRERFDATVTADHLDGHFSVLYDDGTREARVPRRRLQLKDDGPWHIVHYGPENHYAVEALVPDKFVADEPGIAVSAKFMLQTTGTEYGWDAAKGAVVASDEGSLPSPVAVFATRNARAPIPPDNRTRARLQQALDAGVDIRHAGCDFTAEGRGRHFV</sequence>
<feature type="region of interest" description="Disordered" evidence="1">
    <location>
        <begin position="1"/>
        <end position="101"/>
    </location>
</feature>
<evidence type="ECO:0000313" key="2">
    <source>
        <dbReference type="EMBL" id="KAK7234035.1"/>
    </source>
</evidence>
<comment type="caution">
    <text evidence="2">The sequence shown here is derived from an EMBL/GenBank/DDBJ whole genome shotgun (WGS) entry which is preliminary data.</text>
</comment>
<feature type="region of interest" description="Disordered" evidence="1">
    <location>
        <begin position="115"/>
        <end position="189"/>
    </location>
</feature>
<evidence type="ECO:0000313" key="3">
    <source>
        <dbReference type="Proteomes" id="UP001363151"/>
    </source>
</evidence>
<name>A0ABR1FNA9_AURAN</name>
<evidence type="ECO:0000256" key="1">
    <source>
        <dbReference type="SAM" id="MobiDB-lite"/>
    </source>
</evidence>
<protein>
    <recommendedName>
        <fullName evidence="4">CBM20 domain-containing protein</fullName>
    </recommendedName>
</protein>
<keyword evidence="3" id="KW-1185">Reference proteome</keyword>